<evidence type="ECO:0000256" key="3">
    <source>
        <dbReference type="ARBA" id="ARBA00022514"/>
    </source>
</evidence>
<dbReference type="EC" id="5.3.2.1" evidence="9"/>
<sequence length="330" mass="35985">MAIPEPVKPADSQSMKIPQPPAGRTPPSPAPTNMSFNQGDDHDVTRRSESTRSPTAIHFITRDIDRDTPATRGLSKKSSKGDFARKKSAKGASYYGEVFAVRESGPVIPKSSAVWVELRTNVILENEFEFAKSLSELVAKRYGKSEDAVCVSIDHSACMVMGGTYDGSFLLTITSLNMISPTCNKRNAALICEWISKNLGVEVARGYIRFVDPDFANYAMGGYTMLDLMEKEELSRTGTADKAGVIRDRSVKRSMSRHRSAKKGRQSHEKQASPFVGTGGDLDVVEDDSPSELPSTLAGSSNDGPSATAPAQRMKKRSMFDLFSRSKASR</sequence>
<evidence type="ECO:0000256" key="8">
    <source>
        <dbReference type="ARBA" id="ARBA00038932"/>
    </source>
</evidence>
<accession>A0A292Q0D8</accession>
<evidence type="ECO:0000256" key="10">
    <source>
        <dbReference type="ARBA" id="ARBA00041631"/>
    </source>
</evidence>
<comment type="catalytic activity">
    <reaction evidence="6">
        <text>3-phenylpyruvate = enol-phenylpyruvate</text>
        <dbReference type="Rhea" id="RHEA:17097"/>
        <dbReference type="ChEBI" id="CHEBI:16815"/>
        <dbReference type="ChEBI" id="CHEBI:18005"/>
        <dbReference type="EC" id="5.3.2.1"/>
    </reaction>
</comment>
<keyword evidence="4" id="KW-0964">Secreted</keyword>
<protein>
    <recommendedName>
        <fullName evidence="12">L-dopachrome isomerase</fullName>
        <ecNumber evidence="9">5.3.2.1</ecNumber>
        <ecNumber evidence="8">5.3.3.12</ecNumber>
    </recommendedName>
    <alternativeName>
        <fullName evidence="10">L-dopachrome tautomerase</fullName>
    </alternativeName>
    <alternativeName>
        <fullName evidence="11">Phenylpyruvate tautomerase</fullName>
    </alternativeName>
</protein>
<feature type="compositionally biased region" description="Polar residues" evidence="13">
    <location>
        <begin position="292"/>
        <end position="305"/>
    </location>
</feature>
<dbReference type="GO" id="GO:0004167">
    <property type="term" value="F:dopachrome isomerase activity"/>
    <property type="evidence" value="ECO:0007669"/>
    <property type="project" value="UniProtKB-EC"/>
</dbReference>
<name>A0A292Q0D8_9PEZI</name>
<feature type="compositionally biased region" description="Basic residues" evidence="13">
    <location>
        <begin position="252"/>
        <end position="265"/>
    </location>
</feature>
<dbReference type="GO" id="GO:0050178">
    <property type="term" value="F:phenylpyruvate tautomerase activity"/>
    <property type="evidence" value="ECO:0007669"/>
    <property type="project" value="UniProtKB-EC"/>
</dbReference>
<dbReference type="GO" id="GO:0005576">
    <property type="term" value="C:extracellular region"/>
    <property type="evidence" value="ECO:0007669"/>
    <property type="project" value="UniProtKB-SubCell"/>
</dbReference>
<dbReference type="Gene3D" id="3.30.429.10">
    <property type="entry name" value="Macrophage Migration Inhibitory Factor"/>
    <property type="match status" value="1"/>
</dbReference>
<comment type="subcellular location">
    <subcellularLocation>
        <location evidence="1">Secreted</location>
    </subcellularLocation>
</comment>
<organism evidence="14 15">
    <name type="scientific">Tuber aestivum</name>
    <name type="common">summer truffle</name>
    <dbReference type="NCBI Taxonomy" id="59557"/>
    <lineage>
        <taxon>Eukaryota</taxon>
        <taxon>Fungi</taxon>
        <taxon>Dikarya</taxon>
        <taxon>Ascomycota</taxon>
        <taxon>Pezizomycotina</taxon>
        <taxon>Pezizomycetes</taxon>
        <taxon>Pezizales</taxon>
        <taxon>Tuberaceae</taxon>
        <taxon>Tuber</taxon>
    </lineage>
</organism>
<evidence type="ECO:0000256" key="12">
    <source>
        <dbReference type="ARBA" id="ARBA00042730"/>
    </source>
</evidence>
<proteinExistence type="inferred from homology"/>
<evidence type="ECO:0000256" key="4">
    <source>
        <dbReference type="ARBA" id="ARBA00022525"/>
    </source>
</evidence>
<dbReference type="InterPro" id="IPR001398">
    <property type="entry name" value="Macrophage_inhib_fac"/>
</dbReference>
<keyword evidence="5" id="KW-0413">Isomerase</keyword>
<dbReference type="InterPro" id="IPR014347">
    <property type="entry name" value="Tautomerase/MIF_sf"/>
</dbReference>
<evidence type="ECO:0000313" key="15">
    <source>
        <dbReference type="Proteomes" id="UP001412239"/>
    </source>
</evidence>
<evidence type="ECO:0000313" key="14">
    <source>
        <dbReference type="EMBL" id="CUS12491.1"/>
    </source>
</evidence>
<dbReference type="EC" id="5.3.3.12" evidence="8"/>
<dbReference type="AlphaFoldDB" id="A0A292Q0D8"/>
<evidence type="ECO:0000256" key="2">
    <source>
        <dbReference type="ARBA" id="ARBA00005851"/>
    </source>
</evidence>
<comment type="similarity">
    <text evidence="2">Belongs to the MIF family.</text>
</comment>
<dbReference type="PANTHER" id="PTHR11954">
    <property type="entry name" value="D-DOPACHROME DECARBOXYLASE"/>
    <property type="match status" value="1"/>
</dbReference>
<evidence type="ECO:0000256" key="13">
    <source>
        <dbReference type="SAM" id="MobiDB-lite"/>
    </source>
</evidence>
<feature type="region of interest" description="Disordered" evidence="13">
    <location>
        <begin position="237"/>
        <end position="330"/>
    </location>
</feature>
<comment type="catalytic activity">
    <reaction evidence="7">
        <text>L-dopachrome = 5,6-dihydroxyindole-2-carboxylate</text>
        <dbReference type="Rhea" id="RHEA:13041"/>
        <dbReference type="ChEBI" id="CHEBI:16875"/>
        <dbReference type="ChEBI" id="CHEBI:57509"/>
        <dbReference type="EC" id="5.3.3.12"/>
    </reaction>
</comment>
<keyword evidence="3" id="KW-0202">Cytokine</keyword>
<dbReference type="Proteomes" id="UP001412239">
    <property type="component" value="Unassembled WGS sequence"/>
</dbReference>
<dbReference type="SUPFAM" id="SSF55331">
    <property type="entry name" value="Tautomerase/MIF"/>
    <property type="match status" value="1"/>
</dbReference>
<feature type="compositionally biased region" description="Basic and acidic residues" evidence="13">
    <location>
        <begin position="39"/>
        <end position="50"/>
    </location>
</feature>
<evidence type="ECO:0000256" key="5">
    <source>
        <dbReference type="ARBA" id="ARBA00023235"/>
    </source>
</evidence>
<evidence type="ECO:0000256" key="11">
    <source>
        <dbReference type="ARBA" id="ARBA00041912"/>
    </source>
</evidence>
<reference evidence="14" key="1">
    <citation type="submission" date="2015-10" db="EMBL/GenBank/DDBJ databases">
        <authorList>
            <person name="Regsiter A."/>
            <person name="william w."/>
        </authorList>
    </citation>
    <scope>NUCLEOTIDE SEQUENCE</scope>
    <source>
        <strain evidence="14">Montdore</strain>
    </source>
</reference>
<dbReference type="EMBL" id="LN890990">
    <property type="protein sequence ID" value="CUS12491.1"/>
    <property type="molecule type" value="Genomic_DNA"/>
</dbReference>
<evidence type="ECO:0000256" key="6">
    <source>
        <dbReference type="ARBA" id="ARBA00036735"/>
    </source>
</evidence>
<evidence type="ECO:0000256" key="9">
    <source>
        <dbReference type="ARBA" id="ARBA00039086"/>
    </source>
</evidence>
<gene>
    <name evidence="14" type="ORF">GSTUAT00003456001</name>
</gene>
<evidence type="ECO:0000256" key="7">
    <source>
        <dbReference type="ARBA" id="ARBA00036823"/>
    </source>
</evidence>
<feature type="compositionally biased region" description="Pro residues" evidence="13">
    <location>
        <begin position="18"/>
        <end position="30"/>
    </location>
</feature>
<feature type="region of interest" description="Disordered" evidence="13">
    <location>
        <begin position="1"/>
        <end position="55"/>
    </location>
</feature>
<dbReference type="Pfam" id="PF01187">
    <property type="entry name" value="MIF"/>
    <property type="match status" value="1"/>
</dbReference>
<keyword evidence="15" id="KW-1185">Reference proteome</keyword>
<dbReference type="PANTHER" id="PTHR11954:SF6">
    <property type="entry name" value="MACROPHAGE MIGRATION INHIBITORY FACTOR"/>
    <property type="match status" value="1"/>
</dbReference>
<evidence type="ECO:0000256" key="1">
    <source>
        <dbReference type="ARBA" id="ARBA00004613"/>
    </source>
</evidence>